<evidence type="ECO:0000259" key="9">
    <source>
        <dbReference type="Pfam" id="PF16686"/>
    </source>
</evidence>
<feature type="domain" description="Protection of telomeres protein 1 ssDNA-binding" evidence="9">
    <location>
        <begin position="133"/>
        <end position="299"/>
    </location>
</feature>
<dbReference type="InterPro" id="IPR032042">
    <property type="entry name" value="POT1PC"/>
</dbReference>
<evidence type="ECO:0000256" key="4">
    <source>
        <dbReference type="ARBA" id="ARBA00022454"/>
    </source>
</evidence>
<feature type="compositionally biased region" description="Low complexity" evidence="8">
    <location>
        <begin position="459"/>
        <end position="469"/>
    </location>
</feature>
<evidence type="ECO:0000256" key="1">
    <source>
        <dbReference type="ARBA" id="ARBA00004123"/>
    </source>
</evidence>
<name>A0A1J7IQG3_9PEZI</name>
<dbReference type="Pfam" id="PF16686">
    <property type="entry name" value="POT1PC"/>
    <property type="match status" value="1"/>
</dbReference>
<dbReference type="GO" id="GO:0032210">
    <property type="term" value="P:regulation of telomere maintenance via telomerase"/>
    <property type="evidence" value="ECO:0007669"/>
    <property type="project" value="TreeGrafter"/>
</dbReference>
<feature type="region of interest" description="Disordered" evidence="8">
    <location>
        <begin position="300"/>
        <end position="370"/>
    </location>
</feature>
<keyword evidence="4" id="KW-0158">Chromosome</keyword>
<evidence type="ECO:0000256" key="8">
    <source>
        <dbReference type="SAM" id="MobiDB-lite"/>
    </source>
</evidence>
<feature type="region of interest" description="Disordered" evidence="8">
    <location>
        <begin position="562"/>
        <end position="596"/>
    </location>
</feature>
<dbReference type="GO" id="GO:0016233">
    <property type="term" value="P:telomere capping"/>
    <property type="evidence" value="ECO:0007669"/>
    <property type="project" value="TreeGrafter"/>
</dbReference>
<comment type="subcellular location">
    <subcellularLocation>
        <location evidence="2">Chromosome</location>
        <location evidence="2">Telomere</location>
    </subcellularLocation>
    <subcellularLocation>
        <location evidence="1">Nucleus</location>
    </subcellularLocation>
</comment>
<dbReference type="OrthoDB" id="2186770at2759"/>
<feature type="compositionally biased region" description="Basic and acidic residues" evidence="8">
    <location>
        <begin position="300"/>
        <end position="327"/>
    </location>
</feature>
<gene>
    <name evidence="10" type="ORF">CONLIGDRAFT_631796</name>
</gene>
<protein>
    <recommendedName>
        <fullName evidence="9">Protection of telomeres protein 1 ssDNA-binding domain-containing protein</fullName>
    </recommendedName>
</protein>
<keyword evidence="6" id="KW-0238">DNA-binding</keyword>
<dbReference type="FunFam" id="2.40.50.140:FF:000303">
    <property type="entry name" value="Protection of telomeres protein 1"/>
    <property type="match status" value="1"/>
</dbReference>
<dbReference type="SUPFAM" id="SSF50249">
    <property type="entry name" value="Nucleic acid-binding proteins"/>
    <property type="match status" value="2"/>
</dbReference>
<comment type="similarity">
    <text evidence="3">Belongs to the telombin family.</text>
</comment>
<evidence type="ECO:0000256" key="5">
    <source>
        <dbReference type="ARBA" id="ARBA00022895"/>
    </source>
</evidence>
<keyword evidence="11" id="KW-1185">Reference proteome</keyword>
<evidence type="ECO:0000313" key="10">
    <source>
        <dbReference type="EMBL" id="OIW29718.1"/>
    </source>
</evidence>
<evidence type="ECO:0000256" key="3">
    <source>
        <dbReference type="ARBA" id="ARBA00008442"/>
    </source>
</evidence>
<dbReference type="GO" id="GO:0000783">
    <property type="term" value="C:nuclear telomere cap complex"/>
    <property type="evidence" value="ECO:0007669"/>
    <property type="project" value="TreeGrafter"/>
</dbReference>
<dbReference type="InParanoid" id="A0A1J7IQG3"/>
<dbReference type="AlphaFoldDB" id="A0A1J7IQG3"/>
<dbReference type="Proteomes" id="UP000182658">
    <property type="component" value="Unassembled WGS sequence"/>
</dbReference>
<feature type="compositionally biased region" description="Acidic residues" evidence="8">
    <location>
        <begin position="470"/>
        <end position="480"/>
    </location>
</feature>
<evidence type="ECO:0000256" key="6">
    <source>
        <dbReference type="ARBA" id="ARBA00023125"/>
    </source>
</evidence>
<dbReference type="InterPro" id="IPR028389">
    <property type="entry name" value="POT1"/>
</dbReference>
<dbReference type="Gene3D" id="2.40.50.140">
    <property type="entry name" value="Nucleic acid-binding proteins"/>
    <property type="match status" value="2"/>
</dbReference>
<evidence type="ECO:0000256" key="7">
    <source>
        <dbReference type="ARBA" id="ARBA00023242"/>
    </source>
</evidence>
<evidence type="ECO:0000313" key="11">
    <source>
        <dbReference type="Proteomes" id="UP000182658"/>
    </source>
</evidence>
<dbReference type="STRING" id="1408157.A0A1J7IQG3"/>
<dbReference type="PANTHER" id="PTHR14513">
    <property type="entry name" value="PROTECTION OF TELOMERES 1"/>
    <property type="match status" value="1"/>
</dbReference>
<dbReference type="EMBL" id="KV875097">
    <property type="protein sequence ID" value="OIW29718.1"/>
    <property type="molecule type" value="Genomic_DNA"/>
</dbReference>
<dbReference type="GO" id="GO:0098505">
    <property type="term" value="F:G-rich strand telomeric DNA binding"/>
    <property type="evidence" value="ECO:0007669"/>
    <property type="project" value="TreeGrafter"/>
</dbReference>
<feature type="region of interest" description="Disordered" evidence="8">
    <location>
        <begin position="458"/>
        <end position="481"/>
    </location>
</feature>
<dbReference type="InterPro" id="IPR012340">
    <property type="entry name" value="NA-bd_OB-fold"/>
</dbReference>
<keyword evidence="7" id="KW-0539">Nucleus</keyword>
<dbReference type="GO" id="GO:0010521">
    <property type="term" value="F:telomerase inhibitor activity"/>
    <property type="evidence" value="ECO:0007669"/>
    <property type="project" value="TreeGrafter"/>
</dbReference>
<dbReference type="PANTHER" id="PTHR14513:SF0">
    <property type="entry name" value="PROTECTION OF TELOMERES PROTEIN 1"/>
    <property type="match status" value="1"/>
</dbReference>
<proteinExistence type="inferred from homology"/>
<keyword evidence="5" id="KW-0779">Telomere</keyword>
<organism evidence="10 11">
    <name type="scientific">Coniochaeta ligniaria NRRL 30616</name>
    <dbReference type="NCBI Taxonomy" id="1408157"/>
    <lineage>
        <taxon>Eukaryota</taxon>
        <taxon>Fungi</taxon>
        <taxon>Dikarya</taxon>
        <taxon>Ascomycota</taxon>
        <taxon>Pezizomycotina</taxon>
        <taxon>Sordariomycetes</taxon>
        <taxon>Sordariomycetidae</taxon>
        <taxon>Coniochaetales</taxon>
        <taxon>Coniochaetaceae</taxon>
        <taxon>Coniochaeta</taxon>
    </lineage>
</organism>
<reference evidence="10 11" key="1">
    <citation type="submission" date="2016-10" db="EMBL/GenBank/DDBJ databases">
        <title>Draft genome sequence of Coniochaeta ligniaria NRRL30616, a lignocellulolytic fungus for bioabatement of inhibitors in plant biomass hydrolysates.</title>
        <authorList>
            <consortium name="DOE Joint Genome Institute"/>
            <person name="Jimenez D.J."/>
            <person name="Hector R.E."/>
            <person name="Riley R."/>
            <person name="Sun H."/>
            <person name="Grigoriev I.V."/>
            <person name="Van Elsas J.D."/>
            <person name="Nichols N.N."/>
        </authorList>
    </citation>
    <scope>NUCLEOTIDE SEQUENCE [LARGE SCALE GENOMIC DNA]</scope>
    <source>
        <strain evidence="10 11">NRRL 30616</strain>
    </source>
</reference>
<accession>A0A1J7IQG3</accession>
<evidence type="ECO:0000256" key="2">
    <source>
        <dbReference type="ARBA" id="ARBA00004574"/>
    </source>
</evidence>
<sequence>MTLYDISTEHDYDGIELSIFRPKDNIPEVNAADVVLLFQVKVQRWNSNPISLITNNRTIISVYSAAKIPKYPRPAGNALQARAGKENVKAPFEIDNIYVSYFYNTIDKGAVPEQEEFQLMATRAVNVKQKFSLLQDVSESKFCDIIVQVCRDIYDLGDRITLYVSDYTENDSFFNYTYEGIQDLDSGSSDMYGYTSKRRDSDTANKWVGPYGKKAMQVTCWEPHASIIREEVKAGDWVSLRNVQIKMGRDGNNLEGALREERNQPITAKVNVAVLETHDKDTIDPRLKDAIRRWRDYTKEKNKQVKTLKASEGKRKYTPDDTDDTSKRNSKAQASEGKRKHTTDDTDESGKPNSKARRKRQRAEAYKKVEEQETKLKEEVLGLNPLIVCETPPEPAFSQVASIVEQQYQQTTIDGNQIMLPLPFVCAKYCANVRVVDFHPTRLEHFARPRKVNAFDILSDNSGSEATSSSEEEDDDDDDDTIRVGHETVWEWRFALQLEEASPKAEEPKRVWVLVNNMEAQCLTGLDAADLRKDEATLATLREKLFTLWGEVEERKHWQLNQKAEARKRKPGAAPPPTMSDDEDGGRRRVSTAKKTDVPVVSNKPFTCCIRQYAVRRKESDLALADAGDGHRWQRMFGLFGTKIGS</sequence>